<protein>
    <submittedName>
        <fullName evidence="9">Cytochrome P450</fullName>
    </submittedName>
</protein>
<dbReference type="InterPro" id="IPR036396">
    <property type="entry name" value="Cyt_P450_sf"/>
</dbReference>
<name>A0A2W4QFY4_9GAMM</name>
<organism evidence="9 10">
    <name type="scientific">Candidatus Methylumidiphilus alinenensis</name>
    <dbReference type="NCBI Taxonomy" id="2202197"/>
    <lineage>
        <taxon>Bacteria</taxon>
        <taxon>Pseudomonadati</taxon>
        <taxon>Pseudomonadota</taxon>
        <taxon>Gammaproteobacteria</taxon>
        <taxon>Methylococcales</taxon>
        <taxon>Candidatus Methylumidiphilus</taxon>
    </lineage>
</organism>
<keyword evidence="7 8" id="KW-0503">Monooxygenase</keyword>
<evidence type="ECO:0000313" key="10">
    <source>
        <dbReference type="Proteomes" id="UP000249396"/>
    </source>
</evidence>
<dbReference type="PANTHER" id="PTHR46696">
    <property type="entry name" value="P450, PUTATIVE (EUROFUNG)-RELATED"/>
    <property type="match status" value="1"/>
</dbReference>
<comment type="similarity">
    <text evidence="2 8">Belongs to the cytochrome P450 family.</text>
</comment>
<dbReference type="PROSITE" id="PS00086">
    <property type="entry name" value="CYTOCHROME_P450"/>
    <property type="match status" value="1"/>
</dbReference>
<gene>
    <name evidence="9" type="ORF">DM484_27140</name>
</gene>
<dbReference type="PRINTS" id="PR00359">
    <property type="entry name" value="BP450"/>
</dbReference>
<dbReference type="GO" id="GO:0016705">
    <property type="term" value="F:oxidoreductase activity, acting on paired donors, with incorporation or reduction of molecular oxygen"/>
    <property type="evidence" value="ECO:0007669"/>
    <property type="project" value="InterPro"/>
</dbReference>
<dbReference type="GO" id="GO:0004497">
    <property type="term" value="F:monooxygenase activity"/>
    <property type="evidence" value="ECO:0007669"/>
    <property type="project" value="UniProtKB-KW"/>
</dbReference>
<keyword evidence="3 8" id="KW-0349">Heme</keyword>
<evidence type="ECO:0000313" key="9">
    <source>
        <dbReference type="EMBL" id="PZN71165.1"/>
    </source>
</evidence>
<dbReference type="EMBL" id="QJPH01000533">
    <property type="protein sequence ID" value="PZN71165.1"/>
    <property type="molecule type" value="Genomic_DNA"/>
</dbReference>
<keyword evidence="5 8" id="KW-0560">Oxidoreductase</keyword>
<accession>A0A2W4QFY4</accession>
<dbReference type="InterPro" id="IPR017972">
    <property type="entry name" value="Cyt_P450_CS"/>
</dbReference>
<dbReference type="Proteomes" id="UP000249396">
    <property type="component" value="Unassembled WGS sequence"/>
</dbReference>
<reference evidence="9 10" key="1">
    <citation type="journal article" date="2018" name="Aquat. Microb. Ecol.">
        <title>Gammaproteobacterial methanotrophs dominate.</title>
        <authorList>
            <person name="Rissanen A.J."/>
            <person name="Saarenheimo J."/>
            <person name="Tiirola M."/>
            <person name="Peura S."/>
            <person name="Aalto S.L."/>
            <person name="Karvinen A."/>
            <person name="Nykanen H."/>
        </authorList>
    </citation>
    <scope>NUCLEOTIDE SEQUENCE [LARGE SCALE GENOMIC DNA]</scope>
    <source>
        <strain evidence="9">AMbin10</strain>
    </source>
</reference>
<sequence>MSDSTETDAIAQAMASPAFSQDPYPLYAKLREEQPLYRSPQGIAHLSRYADVDAALRDLRLSNDRDRLARSLAGGQGVGETLSRLMRKLGRVMTNTDPPDHARLRKLVNKAFSAGRVRDFRPAIQAIADELLDAAQAAGPSFDVVSALAYPLTTTVLCELVGLPRSVQAQAIEWIYLLENPTSAGLSVEQIEGIIDQLYDYLRSLAAQRRAKPTGDFISALLNVEEGGDRLSEDELLNACFVLLASGYESTMNLIGNAVLTLLRHPDQLALLQAKPELLPKAIEEVLRYESPSLLVIRSVAEPVEIAGGRLEEGELVYLLLGSANRDSARFPDPDRFDIARSDNKHVSFGAGIHFCLGAPLARLEAEVALGTLLRRFPRLHLETDTVEWRTNRALRGLTSLPVAY</sequence>
<dbReference type="InterPro" id="IPR001128">
    <property type="entry name" value="Cyt_P450"/>
</dbReference>
<proteinExistence type="inferred from homology"/>
<dbReference type="FunFam" id="1.10.630.10:FF:000018">
    <property type="entry name" value="Cytochrome P450 monooxygenase"/>
    <property type="match status" value="1"/>
</dbReference>
<evidence type="ECO:0000256" key="6">
    <source>
        <dbReference type="ARBA" id="ARBA00023004"/>
    </source>
</evidence>
<keyword evidence="6 8" id="KW-0408">Iron</keyword>
<dbReference type="AlphaFoldDB" id="A0A2W4QFY4"/>
<evidence type="ECO:0000256" key="8">
    <source>
        <dbReference type="RuleBase" id="RU000461"/>
    </source>
</evidence>
<dbReference type="GO" id="GO:0005506">
    <property type="term" value="F:iron ion binding"/>
    <property type="evidence" value="ECO:0007669"/>
    <property type="project" value="InterPro"/>
</dbReference>
<dbReference type="Pfam" id="PF00067">
    <property type="entry name" value="p450"/>
    <property type="match status" value="1"/>
</dbReference>
<dbReference type="Gene3D" id="1.10.630.10">
    <property type="entry name" value="Cytochrome P450"/>
    <property type="match status" value="1"/>
</dbReference>
<keyword evidence="4 8" id="KW-0479">Metal-binding</keyword>
<dbReference type="GO" id="GO:0020037">
    <property type="term" value="F:heme binding"/>
    <property type="evidence" value="ECO:0007669"/>
    <property type="project" value="InterPro"/>
</dbReference>
<dbReference type="InterPro" id="IPR002397">
    <property type="entry name" value="Cyt_P450_B"/>
</dbReference>
<evidence type="ECO:0000256" key="2">
    <source>
        <dbReference type="ARBA" id="ARBA00010617"/>
    </source>
</evidence>
<evidence type="ECO:0000256" key="7">
    <source>
        <dbReference type="ARBA" id="ARBA00023033"/>
    </source>
</evidence>
<dbReference type="SUPFAM" id="SSF48264">
    <property type="entry name" value="Cytochrome P450"/>
    <property type="match status" value="1"/>
</dbReference>
<evidence type="ECO:0000256" key="4">
    <source>
        <dbReference type="ARBA" id="ARBA00022723"/>
    </source>
</evidence>
<comment type="cofactor">
    <cofactor evidence="1">
        <name>heme</name>
        <dbReference type="ChEBI" id="CHEBI:30413"/>
    </cofactor>
</comment>
<evidence type="ECO:0000256" key="1">
    <source>
        <dbReference type="ARBA" id="ARBA00001971"/>
    </source>
</evidence>
<evidence type="ECO:0000256" key="5">
    <source>
        <dbReference type="ARBA" id="ARBA00023002"/>
    </source>
</evidence>
<dbReference type="PANTHER" id="PTHR46696:SF1">
    <property type="entry name" value="CYTOCHROME P450 YJIB-RELATED"/>
    <property type="match status" value="1"/>
</dbReference>
<comment type="caution">
    <text evidence="9">The sequence shown here is derived from an EMBL/GenBank/DDBJ whole genome shotgun (WGS) entry which is preliminary data.</text>
</comment>
<dbReference type="CDD" id="cd20625">
    <property type="entry name" value="CYP164-like"/>
    <property type="match status" value="1"/>
</dbReference>
<evidence type="ECO:0000256" key="3">
    <source>
        <dbReference type="ARBA" id="ARBA00022617"/>
    </source>
</evidence>